<protein>
    <submittedName>
        <fullName evidence="2">Ribbon-helix-helix protein, CopG family</fullName>
    </submittedName>
</protein>
<reference evidence="2" key="2">
    <citation type="submission" date="2021-05" db="EMBL/GenBank/DDBJ databases">
        <title>Protein family content uncovers lineage relationships and bacterial pathway maintenance mechanisms in DPANN archaea.</title>
        <authorList>
            <person name="Castelle C.J."/>
            <person name="Meheust R."/>
            <person name="Jaffe A.L."/>
            <person name="Seitz K."/>
            <person name="Gong X."/>
            <person name="Baker B.J."/>
            <person name="Banfield J.F."/>
        </authorList>
    </citation>
    <scope>NUCLEOTIDE SEQUENCE</scope>
    <source>
        <strain evidence="2">RIFCSPHIGHO2_01_FULL_AR10_44_11</strain>
    </source>
</reference>
<dbReference type="AlphaFoldDB" id="A0A8T4KSQ8"/>
<dbReference type="Pfam" id="PF01402">
    <property type="entry name" value="RHH_1"/>
    <property type="match status" value="1"/>
</dbReference>
<name>A0A8T4KSQ8_9ARCH</name>
<gene>
    <name evidence="2" type="ORF">J4415_00595</name>
</gene>
<dbReference type="Gene3D" id="1.10.1220.10">
    <property type="entry name" value="Met repressor-like"/>
    <property type="match status" value="1"/>
</dbReference>
<organism evidence="2 3">
    <name type="scientific">Candidatus Iainarchaeum sp</name>
    <dbReference type="NCBI Taxonomy" id="3101447"/>
    <lineage>
        <taxon>Archaea</taxon>
        <taxon>Candidatus Iainarchaeota</taxon>
        <taxon>Candidatus Iainarchaeia</taxon>
        <taxon>Candidatus Iainarchaeales</taxon>
        <taxon>Candidatus Iainarchaeaceae</taxon>
        <taxon>Candidatus Iainarchaeum</taxon>
    </lineage>
</organism>
<dbReference type="InterPro" id="IPR013321">
    <property type="entry name" value="Arc_rbn_hlx_hlx"/>
</dbReference>
<sequence>MKGRRMQATVLEKLVGVRLDEKSLSDLDKAAARLGHDRSEALREAIDLYLEKALGMEVIYIRDISKSKAKEEIRDYINKKGRAWVGDIADELRIDYELVAACINELEKEKAVEEVKK</sequence>
<evidence type="ECO:0000259" key="1">
    <source>
        <dbReference type="Pfam" id="PF01402"/>
    </source>
</evidence>
<dbReference type="EMBL" id="JAGVWD010000008">
    <property type="protein sequence ID" value="MBS3057107.1"/>
    <property type="molecule type" value="Genomic_DNA"/>
</dbReference>
<evidence type="ECO:0000313" key="2">
    <source>
        <dbReference type="EMBL" id="MBS3057107.1"/>
    </source>
</evidence>
<comment type="caution">
    <text evidence="2">The sequence shown here is derived from an EMBL/GenBank/DDBJ whole genome shotgun (WGS) entry which is preliminary data.</text>
</comment>
<evidence type="ECO:0000313" key="3">
    <source>
        <dbReference type="Proteomes" id="UP000677687"/>
    </source>
</evidence>
<dbReference type="InterPro" id="IPR002145">
    <property type="entry name" value="CopG"/>
</dbReference>
<proteinExistence type="predicted"/>
<dbReference type="GO" id="GO:0006355">
    <property type="term" value="P:regulation of DNA-templated transcription"/>
    <property type="evidence" value="ECO:0007669"/>
    <property type="project" value="InterPro"/>
</dbReference>
<reference evidence="2" key="1">
    <citation type="submission" date="2021-03" db="EMBL/GenBank/DDBJ databases">
        <authorList>
            <person name="Jaffe A."/>
        </authorList>
    </citation>
    <scope>NUCLEOTIDE SEQUENCE</scope>
    <source>
        <strain evidence="2">RIFCSPHIGHO2_01_FULL_AR10_44_11</strain>
    </source>
</reference>
<accession>A0A8T4KSQ8</accession>
<feature type="domain" description="Ribbon-helix-helix protein CopG" evidence="1">
    <location>
        <begin position="13"/>
        <end position="52"/>
    </location>
</feature>
<dbReference type="Proteomes" id="UP000677687">
    <property type="component" value="Unassembled WGS sequence"/>
</dbReference>